<dbReference type="SUPFAM" id="SSF57903">
    <property type="entry name" value="FYVE/PHD zinc finger"/>
    <property type="match status" value="1"/>
</dbReference>
<gene>
    <name evidence="4" type="ORF">FSB_LOCUS57032</name>
</gene>
<organism evidence="4">
    <name type="scientific">Fagus sylvatica</name>
    <name type="common">Beechnut</name>
    <dbReference type="NCBI Taxonomy" id="28930"/>
    <lineage>
        <taxon>Eukaryota</taxon>
        <taxon>Viridiplantae</taxon>
        <taxon>Streptophyta</taxon>
        <taxon>Embryophyta</taxon>
        <taxon>Tracheophyta</taxon>
        <taxon>Spermatophyta</taxon>
        <taxon>Magnoliopsida</taxon>
        <taxon>eudicotyledons</taxon>
        <taxon>Gunneridae</taxon>
        <taxon>Pentapetalae</taxon>
        <taxon>rosids</taxon>
        <taxon>fabids</taxon>
        <taxon>Fagales</taxon>
        <taxon>Fagaceae</taxon>
        <taxon>Fagus</taxon>
    </lineage>
</organism>
<evidence type="ECO:0000256" key="1">
    <source>
        <dbReference type="ARBA" id="ARBA00022723"/>
    </source>
</evidence>
<keyword evidence="3" id="KW-0862">Zinc</keyword>
<reference evidence="4" key="1">
    <citation type="submission" date="2018-02" db="EMBL/GenBank/DDBJ databases">
        <authorList>
            <person name="Cohen D.B."/>
            <person name="Kent A.D."/>
        </authorList>
    </citation>
    <scope>NUCLEOTIDE SEQUENCE</scope>
</reference>
<proteinExistence type="predicted"/>
<evidence type="ECO:0000256" key="2">
    <source>
        <dbReference type="ARBA" id="ARBA00022771"/>
    </source>
</evidence>
<keyword evidence="2" id="KW-0863">Zinc-finger</keyword>
<dbReference type="EMBL" id="OIVN01006261">
    <property type="protein sequence ID" value="SPD29150.1"/>
    <property type="molecule type" value="Genomic_DNA"/>
</dbReference>
<accession>A0A2N9IY17</accession>
<dbReference type="GO" id="GO:0008270">
    <property type="term" value="F:zinc ion binding"/>
    <property type="evidence" value="ECO:0007669"/>
    <property type="project" value="UniProtKB-KW"/>
</dbReference>
<evidence type="ECO:0000256" key="3">
    <source>
        <dbReference type="ARBA" id="ARBA00022833"/>
    </source>
</evidence>
<dbReference type="PANTHER" id="PTHR47605:SF2">
    <property type="entry name" value="TRANSCRIPTIONAL ELONGATION REGULATOR MINIYO"/>
    <property type="match status" value="1"/>
</dbReference>
<dbReference type="PANTHER" id="PTHR47605">
    <property type="entry name" value="TRANSCRIPTIONAL ELONGATION REGULATOR MINIYO"/>
    <property type="match status" value="1"/>
</dbReference>
<protein>
    <submittedName>
        <fullName evidence="4">Uncharacterized protein</fullName>
    </submittedName>
</protein>
<sequence>MHWFLSPISTICDSKNAGLQRDKTQNLVQDCNNLFEVAKGGLFFNLGVEVMSTFNSTDVPSPVQSVSLVWKFHSLSVILLFGMGVLEDEKSRDVYEALQDIYGQLLDQDNVGILEAYLKSWNSGALDRAATRGSGWHSCFICHKTSKFQCFCCPKAVCGRCICDSEFACVRGKKGFCNHCVQLAKLI</sequence>
<dbReference type="InterPro" id="IPR011011">
    <property type="entry name" value="Znf_FYVE_PHD"/>
</dbReference>
<name>A0A2N9IY17_FAGSY</name>
<dbReference type="InterPro" id="IPR055326">
    <property type="entry name" value="MINIYO"/>
</dbReference>
<dbReference type="AlphaFoldDB" id="A0A2N9IY17"/>
<evidence type="ECO:0000313" key="4">
    <source>
        <dbReference type="EMBL" id="SPD29150.1"/>
    </source>
</evidence>
<keyword evidence="1" id="KW-0479">Metal-binding</keyword>